<gene>
    <name evidence="2" type="ORF">E5288_WYG001280</name>
</gene>
<dbReference type="EMBL" id="VBQZ03000027">
    <property type="protein sequence ID" value="MXQ85637.1"/>
    <property type="molecule type" value="Genomic_DNA"/>
</dbReference>
<dbReference type="InterPro" id="IPR003096">
    <property type="entry name" value="SM22_calponin"/>
</dbReference>
<sequence length="138" mass="15546">MANRGPAYGLSQEVQQKIDKQYDADLEQILIQWITTQCRKHVSRPQPGCTNFQNWLKDGTVLCELINGLYPEGQAPVKKIQASTTAFKQMGQISQFLQAAERYGINTNDISQTVDLWEGKNMACVQRTLMNLGRLVVA</sequence>
<reference evidence="2" key="1">
    <citation type="submission" date="2019-10" db="EMBL/GenBank/DDBJ databases">
        <title>The sequence and de novo assembly of the wild yak genome.</title>
        <authorList>
            <person name="Liu Y."/>
        </authorList>
    </citation>
    <scope>NUCLEOTIDE SEQUENCE [LARGE SCALE GENOMIC DNA]</scope>
    <source>
        <strain evidence="2">WY2019</strain>
    </source>
</reference>
<dbReference type="PANTHER" id="PTHR47385:SF20">
    <property type="entry name" value="TRANSGELIN-2"/>
    <property type="match status" value="1"/>
</dbReference>
<dbReference type="InterPro" id="IPR036872">
    <property type="entry name" value="CH_dom_sf"/>
</dbReference>
<keyword evidence="3" id="KW-1185">Reference proteome</keyword>
<dbReference type="GO" id="GO:0051015">
    <property type="term" value="F:actin filament binding"/>
    <property type="evidence" value="ECO:0007669"/>
    <property type="project" value="TreeGrafter"/>
</dbReference>
<accession>A0A6B0RA23</accession>
<dbReference type="PRINTS" id="PR00890">
    <property type="entry name" value="TRANSGELIN"/>
</dbReference>
<dbReference type="SMART" id="SM00033">
    <property type="entry name" value="CH"/>
    <property type="match status" value="1"/>
</dbReference>
<dbReference type="Gene3D" id="1.10.418.10">
    <property type="entry name" value="Calponin-like domain"/>
    <property type="match status" value="1"/>
</dbReference>
<proteinExistence type="predicted"/>
<dbReference type="AlphaFoldDB" id="A0A6B0RA23"/>
<dbReference type="Proteomes" id="UP000322234">
    <property type="component" value="Unassembled WGS sequence"/>
</dbReference>
<dbReference type="PROSITE" id="PS50021">
    <property type="entry name" value="CH"/>
    <property type="match status" value="1"/>
</dbReference>
<evidence type="ECO:0000259" key="1">
    <source>
        <dbReference type="PROSITE" id="PS50021"/>
    </source>
</evidence>
<dbReference type="SUPFAM" id="SSF47576">
    <property type="entry name" value="Calponin-homology domain, CH-domain"/>
    <property type="match status" value="1"/>
</dbReference>
<dbReference type="GO" id="GO:0007015">
    <property type="term" value="P:actin filament organization"/>
    <property type="evidence" value="ECO:0007669"/>
    <property type="project" value="TreeGrafter"/>
</dbReference>
<dbReference type="InterPro" id="IPR050606">
    <property type="entry name" value="Calponin-like"/>
</dbReference>
<dbReference type="PRINTS" id="PR00888">
    <property type="entry name" value="SM22CALPONIN"/>
</dbReference>
<evidence type="ECO:0000313" key="3">
    <source>
        <dbReference type="Proteomes" id="UP000322234"/>
    </source>
</evidence>
<comment type="caution">
    <text evidence="2">The sequence shown here is derived from an EMBL/GenBank/DDBJ whole genome shotgun (WGS) entry which is preliminary data.</text>
</comment>
<name>A0A6B0RA23_9CETA</name>
<dbReference type="Pfam" id="PF00307">
    <property type="entry name" value="CH"/>
    <property type="match status" value="1"/>
</dbReference>
<feature type="domain" description="Calponin-homology (CH)" evidence="1">
    <location>
        <begin position="24"/>
        <end position="136"/>
    </location>
</feature>
<dbReference type="GO" id="GO:0015629">
    <property type="term" value="C:actin cytoskeleton"/>
    <property type="evidence" value="ECO:0007669"/>
    <property type="project" value="TreeGrafter"/>
</dbReference>
<organism evidence="2 3">
    <name type="scientific">Bos mutus</name>
    <name type="common">wild yak</name>
    <dbReference type="NCBI Taxonomy" id="72004"/>
    <lineage>
        <taxon>Eukaryota</taxon>
        <taxon>Metazoa</taxon>
        <taxon>Chordata</taxon>
        <taxon>Craniata</taxon>
        <taxon>Vertebrata</taxon>
        <taxon>Euteleostomi</taxon>
        <taxon>Mammalia</taxon>
        <taxon>Eutheria</taxon>
        <taxon>Laurasiatheria</taxon>
        <taxon>Artiodactyla</taxon>
        <taxon>Ruminantia</taxon>
        <taxon>Pecora</taxon>
        <taxon>Bovidae</taxon>
        <taxon>Bovinae</taxon>
        <taxon>Bos</taxon>
    </lineage>
</organism>
<evidence type="ECO:0000313" key="2">
    <source>
        <dbReference type="EMBL" id="MXQ85637.1"/>
    </source>
</evidence>
<dbReference type="InterPro" id="IPR001715">
    <property type="entry name" value="CH_dom"/>
</dbReference>
<dbReference type="PANTHER" id="PTHR47385">
    <property type="entry name" value="CALPONIN"/>
    <property type="match status" value="1"/>
</dbReference>
<protein>
    <recommendedName>
        <fullName evidence="1">Calponin-homology (CH) domain-containing protein</fullName>
    </recommendedName>
</protein>